<dbReference type="GO" id="GO:0003677">
    <property type="term" value="F:DNA binding"/>
    <property type="evidence" value="ECO:0007669"/>
    <property type="project" value="UniProtKB-KW"/>
</dbReference>
<dbReference type="InterPro" id="IPR044946">
    <property type="entry name" value="Restrct_endonuc_typeI_TRD_sf"/>
</dbReference>
<feature type="domain" description="Type I restriction modification DNA specificity" evidence="4">
    <location>
        <begin position="2"/>
        <end position="158"/>
    </location>
</feature>
<evidence type="ECO:0000259" key="4">
    <source>
        <dbReference type="Pfam" id="PF01420"/>
    </source>
</evidence>
<dbReference type="SUPFAM" id="SSF116734">
    <property type="entry name" value="DNA methylase specificity domain"/>
    <property type="match status" value="2"/>
</dbReference>
<dbReference type="PANTHER" id="PTHR30408">
    <property type="entry name" value="TYPE-1 RESTRICTION ENZYME ECOKI SPECIFICITY PROTEIN"/>
    <property type="match status" value="1"/>
</dbReference>
<accession>A0A133ZXK9</accession>
<evidence type="ECO:0000256" key="3">
    <source>
        <dbReference type="ARBA" id="ARBA00023125"/>
    </source>
</evidence>
<dbReference type="InterPro" id="IPR000055">
    <property type="entry name" value="Restrct_endonuc_typeI_TRD"/>
</dbReference>
<reference evidence="6" key="1">
    <citation type="submission" date="2016-01" db="EMBL/GenBank/DDBJ databases">
        <authorList>
            <person name="Mitreva M."/>
            <person name="Pepin K.H."/>
            <person name="Mihindukulasuriya K.A."/>
            <person name="Fulton R."/>
            <person name="Fronick C."/>
            <person name="O'Laughlin M."/>
            <person name="Miner T."/>
            <person name="Herter B."/>
            <person name="Rosa B.A."/>
            <person name="Cordes M."/>
            <person name="Tomlinson C."/>
            <person name="Wollam A."/>
            <person name="Palsikar V.B."/>
            <person name="Mardis E.R."/>
            <person name="Wilson R.K."/>
        </authorList>
    </citation>
    <scope>NUCLEOTIDE SEQUENCE [LARGE SCALE GENOMIC DNA]</scope>
    <source>
        <strain evidence="6">DNF00896</strain>
    </source>
</reference>
<proteinExistence type="inferred from homology"/>
<keyword evidence="3" id="KW-0238">DNA-binding</keyword>
<dbReference type="InterPro" id="IPR052021">
    <property type="entry name" value="Type-I_RS_S_subunit"/>
</dbReference>
<keyword evidence="2" id="KW-0680">Restriction system</keyword>
<gene>
    <name evidence="5" type="ORF">HMPREF1866_00712</name>
</gene>
<evidence type="ECO:0000256" key="1">
    <source>
        <dbReference type="ARBA" id="ARBA00010923"/>
    </source>
</evidence>
<evidence type="ECO:0000313" key="6">
    <source>
        <dbReference type="Proteomes" id="UP000070394"/>
    </source>
</evidence>
<dbReference type="Proteomes" id="UP000070394">
    <property type="component" value="Unassembled WGS sequence"/>
</dbReference>
<dbReference type="OrthoDB" id="9811611at2"/>
<evidence type="ECO:0000256" key="2">
    <source>
        <dbReference type="ARBA" id="ARBA00022747"/>
    </source>
</evidence>
<dbReference type="AlphaFoldDB" id="A0A133ZXK9"/>
<comment type="caution">
    <text evidence="5">The sequence shown here is derived from an EMBL/GenBank/DDBJ whole genome shotgun (WGS) entry which is preliminary data.</text>
</comment>
<dbReference type="EMBL" id="LSDA01000018">
    <property type="protein sequence ID" value="KXB60175.1"/>
    <property type="molecule type" value="Genomic_DNA"/>
</dbReference>
<dbReference type="CDD" id="cd17245">
    <property type="entry name" value="RMtype1_S_TteMORF1547P-TRD2-CR2_Aco12261I-TRD1-CR1_like"/>
    <property type="match status" value="1"/>
</dbReference>
<dbReference type="PATRIC" id="fig|467210.3.peg.703"/>
<organism evidence="5 6">
    <name type="scientific">Lachnoanaerobaculum saburreum</name>
    <dbReference type="NCBI Taxonomy" id="467210"/>
    <lineage>
        <taxon>Bacteria</taxon>
        <taxon>Bacillati</taxon>
        <taxon>Bacillota</taxon>
        <taxon>Clostridia</taxon>
        <taxon>Lachnospirales</taxon>
        <taxon>Lachnospiraceae</taxon>
        <taxon>Lachnoanaerobaculum</taxon>
    </lineage>
</organism>
<dbReference type="RefSeq" id="WP_082749790.1">
    <property type="nucleotide sequence ID" value="NZ_KQ959780.1"/>
</dbReference>
<protein>
    <submittedName>
        <fullName evidence="5">Type I restriction modification DNA specificity domain protein</fullName>
    </submittedName>
</protein>
<keyword evidence="6" id="KW-1185">Reference proteome</keyword>
<sequence>MEYRTLKDIAKITMGQSPDSSSYNKEKDGLPFFQGNADFGELYPNERIWCNEPKKVAIPGDILISVRAPIGALNYAKEKSCIGRGLAAITIKNVVERNYIFHLLRARNKYLNSKGTGSTFKAIGKNVLEEVLVPQISREEQQKCVNVIDLIESIIIERKSQIDKLDELVRARFVEMFGDVIHNDKLWEKHTVESLCKEIYGGGTPSKSHPEYYENGDIPWVSSKDMKSDVVTDSQIKINRLGLDNSTAKMVPINSVIMVIRSGILKHTLPVAINAVPITVNQDLKVFIPGEHVLTRFLAVQFKMHEKDILSGVRAVTADNIEFDSLKQRELIVPPIELQHEYVFFLEQIDKSKVEVQKALDKAQLLFDSLMQKYFG</sequence>
<dbReference type="PANTHER" id="PTHR30408:SF12">
    <property type="entry name" value="TYPE I RESTRICTION ENZYME MJAVIII SPECIFICITY SUBUNIT"/>
    <property type="match status" value="1"/>
</dbReference>
<dbReference type="Gene3D" id="3.90.220.20">
    <property type="entry name" value="DNA methylase specificity domains"/>
    <property type="match status" value="2"/>
</dbReference>
<dbReference type="Gene3D" id="1.10.287.1120">
    <property type="entry name" value="Bipartite methylase S protein"/>
    <property type="match status" value="1"/>
</dbReference>
<feature type="domain" description="Type I restriction modification DNA specificity" evidence="4">
    <location>
        <begin position="186"/>
        <end position="359"/>
    </location>
</feature>
<dbReference type="GO" id="GO:0009307">
    <property type="term" value="P:DNA restriction-modification system"/>
    <property type="evidence" value="ECO:0007669"/>
    <property type="project" value="UniProtKB-KW"/>
</dbReference>
<name>A0A133ZXK9_9FIRM</name>
<dbReference type="Pfam" id="PF01420">
    <property type="entry name" value="Methylase_S"/>
    <property type="match status" value="2"/>
</dbReference>
<evidence type="ECO:0000313" key="5">
    <source>
        <dbReference type="EMBL" id="KXB60175.1"/>
    </source>
</evidence>
<dbReference type="STRING" id="467210.HMPREF1866_00712"/>
<dbReference type="CDD" id="cd17249">
    <property type="entry name" value="RMtype1_S_EcoR124I-TRD2-CR2_like"/>
    <property type="match status" value="1"/>
</dbReference>
<comment type="similarity">
    <text evidence="1">Belongs to the type-I restriction system S methylase family.</text>
</comment>